<feature type="transmembrane region" description="Helical" evidence="1">
    <location>
        <begin position="275"/>
        <end position="294"/>
    </location>
</feature>
<protein>
    <submittedName>
        <fullName evidence="2">Uncharacterized protein</fullName>
    </submittedName>
</protein>
<dbReference type="EMBL" id="CDMY01000149">
    <property type="protein sequence ID" value="CEL93261.1"/>
    <property type="molecule type" value="Genomic_DNA"/>
</dbReference>
<evidence type="ECO:0000256" key="1">
    <source>
        <dbReference type="SAM" id="Phobius"/>
    </source>
</evidence>
<keyword evidence="1" id="KW-0812">Transmembrane</keyword>
<name>A0A0G4EC47_VITBC</name>
<dbReference type="SUPFAM" id="SSF52402">
    <property type="entry name" value="Adenine nucleotide alpha hydrolases-like"/>
    <property type="match status" value="1"/>
</dbReference>
<dbReference type="InterPro" id="IPR014729">
    <property type="entry name" value="Rossmann-like_a/b/a_fold"/>
</dbReference>
<gene>
    <name evidence="2" type="ORF">Vbra_7025</name>
</gene>
<dbReference type="InParanoid" id="A0A0G4EC47"/>
<keyword evidence="1" id="KW-0472">Membrane</keyword>
<reference evidence="2 3" key="1">
    <citation type="submission" date="2014-11" db="EMBL/GenBank/DDBJ databases">
        <authorList>
            <person name="Zhu J."/>
            <person name="Qi W."/>
            <person name="Song R."/>
        </authorList>
    </citation>
    <scope>NUCLEOTIDE SEQUENCE [LARGE SCALE GENOMIC DNA]</scope>
</reference>
<dbReference type="AlphaFoldDB" id="A0A0G4EC47"/>
<dbReference type="Gene3D" id="3.40.50.620">
    <property type="entry name" value="HUPs"/>
    <property type="match status" value="1"/>
</dbReference>
<proteinExistence type="predicted"/>
<dbReference type="Proteomes" id="UP000041254">
    <property type="component" value="Unassembled WGS sequence"/>
</dbReference>
<sequence length="310" mass="34740">MAALVGLGRSLARSTAALSSAALPPPVAPFIAFGRRRFISSLVIADVKNGDLTQGTRECIAAAQQMGEVFDVLVAGPRAVEGAKSAAECDGVRTVLLVTDDRWPEFGDKHLVDITYNIKQMAVNQYRQMLHPYSEGRDMFFKLLAKEFQAQAYYNIIKFKNPTEFTSEVKPGKHEESKVPFHVKAMPLSIFGIKGGAFPVPKSREESADKARIKKLPSMMLRVSTVDPEFYGGERGQEVKTGTAWKWTHTLVRGKEILPNKRHGESSYRVNHSPLYMSFGLIFFFGVMWNPFYLGNWIAPDRRDFVESIE</sequence>
<evidence type="ECO:0000313" key="2">
    <source>
        <dbReference type="EMBL" id="CEL93261.1"/>
    </source>
</evidence>
<dbReference type="VEuPathDB" id="CryptoDB:Vbra_7025"/>
<keyword evidence="3" id="KW-1185">Reference proteome</keyword>
<organism evidence="2 3">
    <name type="scientific">Vitrella brassicaformis (strain CCMP3155)</name>
    <dbReference type="NCBI Taxonomy" id="1169540"/>
    <lineage>
        <taxon>Eukaryota</taxon>
        <taxon>Sar</taxon>
        <taxon>Alveolata</taxon>
        <taxon>Colpodellida</taxon>
        <taxon>Vitrellaceae</taxon>
        <taxon>Vitrella</taxon>
    </lineage>
</organism>
<accession>A0A0G4EC47</accession>
<keyword evidence="1" id="KW-1133">Transmembrane helix</keyword>
<evidence type="ECO:0000313" key="3">
    <source>
        <dbReference type="Proteomes" id="UP000041254"/>
    </source>
</evidence>